<dbReference type="AlphaFoldDB" id="A0A9X3CTC2"/>
<feature type="transmembrane region" description="Helical" evidence="1">
    <location>
        <begin position="62"/>
        <end position="80"/>
    </location>
</feature>
<dbReference type="RefSeq" id="WP_265678058.1">
    <property type="nucleotide sequence ID" value="NZ_JAKRRY010000094.1"/>
</dbReference>
<evidence type="ECO:0000256" key="1">
    <source>
        <dbReference type="SAM" id="Phobius"/>
    </source>
</evidence>
<organism evidence="2 3">
    <name type="scientific">Vibrio qingdaonensis</name>
    <dbReference type="NCBI Taxonomy" id="2829491"/>
    <lineage>
        <taxon>Bacteria</taxon>
        <taxon>Pseudomonadati</taxon>
        <taxon>Pseudomonadota</taxon>
        <taxon>Gammaproteobacteria</taxon>
        <taxon>Vibrionales</taxon>
        <taxon>Vibrionaceae</taxon>
        <taxon>Vibrio</taxon>
    </lineage>
</organism>
<comment type="caution">
    <text evidence="2">The sequence shown here is derived from an EMBL/GenBank/DDBJ whole genome shotgun (WGS) entry which is preliminary data.</text>
</comment>
<feature type="non-terminal residue" evidence="2">
    <location>
        <position position="193"/>
    </location>
</feature>
<keyword evidence="1" id="KW-0812">Transmembrane</keyword>
<sequence length="193" mass="22319">MKRANSQGLLVRYQYPQKLIKWRESFSSYFTPIQPADDPLEPFMTVTDDVLSVRDAKNKLRFSYLLPLVIGLWILAFTFSSNLGPNSASLKTAKERVIEYQLKDALGESFDSFDEQWSKYYGSWFNSDGEYSFINYSEAVLTYGSQAKRKSFIAHLIIASVTLSLAAFFTVFFIRTPKPANIYFDRKRQIVYT</sequence>
<evidence type="ECO:0000313" key="2">
    <source>
        <dbReference type="EMBL" id="MCW8349302.1"/>
    </source>
</evidence>
<proteinExistence type="predicted"/>
<accession>A0A9X3CTC2</accession>
<keyword evidence="1" id="KW-0472">Membrane</keyword>
<gene>
    <name evidence="2" type="ORF">MD535_25305</name>
</gene>
<feature type="transmembrane region" description="Helical" evidence="1">
    <location>
        <begin position="152"/>
        <end position="174"/>
    </location>
</feature>
<reference evidence="2" key="1">
    <citation type="submission" date="2022-02" db="EMBL/GenBank/DDBJ databases">
        <title>Vibrio sp. nov, a new bacterium isolated from seawater.</title>
        <authorList>
            <person name="Yuan Y."/>
        </authorList>
    </citation>
    <scope>NUCLEOTIDE SEQUENCE</scope>
    <source>
        <strain evidence="2">ZSDZ65</strain>
    </source>
</reference>
<dbReference type="EMBL" id="JAKRRY010000094">
    <property type="protein sequence ID" value="MCW8349302.1"/>
    <property type="molecule type" value="Genomic_DNA"/>
</dbReference>
<protein>
    <submittedName>
        <fullName evidence="2">Uncharacterized protein</fullName>
    </submittedName>
</protein>
<dbReference type="Proteomes" id="UP001155587">
    <property type="component" value="Unassembled WGS sequence"/>
</dbReference>
<keyword evidence="3" id="KW-1185">Reference proteome</keyword>
<keyword evidence="1" id="KW-1133">Transmembrane helix</keyword>
<name>A0A9X3CTC2_9VIBR</name>
<evidence type="ECO:0000313" key="3">
    <source>
        <dbReference type="Proteomes" id="UP001155587"/>
    </source>
</evidence>